<dbReference type="AlphaFoldDB" id="A0A1Y6CQ97"/>
<proteinExistence type="predicted"/>
<evidence type="ECO:0000313" key="3">
    <source>
        <dbReference type="Proteomes" id="UP000192907"/>
    </source>
</evidence>
<dbReference type="STRING" id="1513793.SAMN06296036_14412"/>
<protein>
    <submittedName>
        <fullName evidence="2">Uncharacterized protein</fullName>
    </submittedName>
</protein>
<feature type="chain" id="PRO_5012034535" evidence="1">
    <location>
        <begin position="19"/>
        <end position="461"/>
    </location>
</feature>
<sequence>MKNQLLALALLAPSLALSSSIEDRVDELEMNALLNTVRFSGEFVTRADHIYDPYITQSKNTIDFSTGSIVDANTVYKGKSFNVHRSLFSLNMTAEISETLTFYGRMTASKLQNNFILLQDAPNQSADQNARTFAGTQIHLERAYFNWKILNSLSLSVGRLPTIEGGPTHIVLGESPRGTYPRLAYASNLDGYALTYSIGGFSIRGLYHPLSAVKANRGSSGYSYQPEWTLAGDRIRTDNELLTFMLEYSSPDLGFTRYFNFASQYFIINKLLVDDFSRDLPNTGASPIPGAVEEVEISSPLSINYISWVNYLEFSDIVGSGASLALTHVSTKSRGNKGSGFMANTAGEEKNGSAILLAAAYKLPLSALKNPIFGVEYLSSDQYYQFFNGLAWDPVGFHSTRGTASHIFWNQPLTTGLKLRVAHMMVDDKYSRGEFSGEPTELTGDAKGTVKTTYAELRLAF</sequence>
<organism evidence="2 3">
    <name type="scientific">Pseudobacteriovorax antillogorgiicola</name>
    <dbReference type="NCBI Taxonomy" id="1513793"/>
    <lineage>
        <taxon>Bacteria</taxon>
        <taxon>Pseudomonadati</taxon>
        <taxon>Bdellovibrionota</taxon>
        <taxon>Oligoflexia</taxon>
        <taxon>Oligoflexales</taxon>
        <taxon>Pseudobacteriovoracaceae</taxon>
        <taxon>Pseudobacteriovorax</taxon>
    </lineage>
</organism>
<keyword evidence="1" id="KW-0732">Signal</keyword>
<dbReference type="OrthoDB" id="9760233at2"/>
<evidence type="ECO:0000256" key="1">
    <source>
        <dbReference type="SAM" id="SignalP"/>
    </source>
</evidence>
<reference evidence="3" key="1">
    <citation type="submission" date="2017-04" db="EMBL/GenBank/DDBJ databases">
        <authorList>
            <person name="Varghese N."/>
            <person name="Submissions S."/>
        </authorList>
    </citation>
    <scope>NUCLEOTIDE SEQUENCE [LARGE SCALE GENOMIC DNA]</scope>
    <source>
        <strain evidence="3">RKEM611</strain>
    </source>
</reference>
<name>A0A1Y6CQ97_9BACT</name>
<feature type="signal peptide" evidence="1">
    <location>
        <begin position="1"/>
        <end position="18"/>
    </location>
</feature>
<dbReference type="RefSeq" id="WP_132326236.1">
    <property type="nucleotide sequence ID" value="NZ_FWZT01000044.1"/>
</dbReference>
<gene>
    <name evidence="2" type="ORF">SAMN06296036_14412</name>
</gene>
<keyword evidence="3" id="KW-1185">Reference proteome</keyword>
<dbReference type="Proteomes" id="UP000192907">
    <property type="component" value="Unassembled WGS sequence"/>
</dbReference>
<accession>A0A1Y6CQ97</accession>
<dbReference type="EMBL" id="FWZT01000044">
    <property type="protein sequence ID" value="SMF83044.1"/>
    <property type="molecule type" value="Genomic_DNA"/>
</dbReference>
<dbReference type="Pfam" id="PF11853">
    <property type="entry name" value="DUF3373"/>
    <property type="match status" value="1"/>
</dbReference>
<dbReference type="InterPro" id="IPR021803">
    <property type="entry name" value="DUF3373"/>
</dbReference>
<evidence type="ECO:0000313" key="2">
    <source>
        <dbReference type="EMBL" id="SMF83044.1"/>
    </source>
</evidence>